<keyword evidence="3" id="KW-0969">Cilium</keyword>
<sequence>MKLLTWLDVERRIRKLTNNKRNLPLSIKDIDCFSDGVEIMIDSLGFQQQAAQEIQQWFGDWYDTERRQIRLDIENAFLPVDFVVHGEMPKQEKVIVPLWRELAYLSKDEPPFRRPMGTSIPRIVAKTSGKQPPHIVAFHSFKGGVGRTTHMAGFYFSLLQRAHDTGKPISILVIDADLEAPGLTYWDRQERLQPEISFIDFLEVYHYPPVEREKAMEAVTNQLASSRKQIGNSTVFFLPAFCSEEQLLDTPILPQHLARSAANPWQTTTAIRQLGQAVQADVILIDLRAGLSDLASPILMDAQIERFLVTTLSEQSIHGTCLVLEQMAKLAPPPEETGRGQYYDPTVIVTMLTPELRKSSVYEDAVAQLQEAYDVHFSESNMDDNGYDTRLTCWESYFSQELLYVKSWDDARDKTRSNSSLTDMAIKWAGENWPKKDNRREARMRKGNNDLQQVVALRDQCEEYAEKGIGDNLLVTDALRNLAIKYRDELPQVISIGAKGAGKTFSYLHLARCKHWETFVDKVSGKENGAMQKKCCSYIYPLLAPKQLDDKMNRIIREARDQVTQIINDATPSPDQPHTKTASFAHHQYFVANGISDLAIKSKLDGEPEWGELNWIWYWLDLIAKAMNIHFESPAQENLDIAITSGMHTLNRQLEKGGLRLVLIIDGLEELFDRIADQRSQQVALKALLDFPKRLQDTLRQSSLGMIIFLRKDYLRYAIRQNAGQMESRYKPYELTWDQDSFLHLVYWLGQQARFYDPTIEVNSLGRTVVINELEQLWGKKLGKDNSKEANSAAWVYAALSDFKGRLQARDIVRFLYHAAKKTSEDAEGVGFRHWQKDRILPPQAIRHALRPCSEKKLEEVMNESGEFKTWFEDMKQLAPDKRRVPFTVQQLGITPTQLEFLKNMGVLYEDTDKDGLLKYYIPEIYRIGMNFELEQSKKPRVLALKKKSMGKGLS</sequence>
<dbReference type="SUPFAM" id="SSF52540">
    <property type="entry name" value="P-loop containing nucleoside triphosphate hydrolases"/>
    <property type="match status" value="1"/>
</dbReference>
<dbReference type="AlphaFoldDB" id="A0A4R2S8K6"/>
<dbReference type="GO" id="GO:0005829">
    <property type="term" value="C:cytosol"/>
    <property type="evidence" value="ECO:0007669"/>
    <property type="project" value="TreeGrafter"/>
</dbReference>
<accession>A0A4R2S8K6</accession>
<dbReference type="NCBIfam" id="NF047398">
    <property type="entry name" value="AAA_KGGVGR"/>
    <property type="match status" value="1"/>
</dbReference>
<dbReference type="GO" id="GO:0016887">
    <property type="term" value="F:ATP hydrolysis activity"/>
    <property type="evidence" value="ECO:0007669"/>
    <property type="project" value="TreeGrafter"/>
</dbReference>
<protein>
    <submittedName>
        <fullName evidence="3">MinD-like ATPase involved in chromosome partitioning or flagellar assembly</fullName>
    </submittedName>
</protein>
<keyword evidence="3" id="KW-0966">Cell projection</keyword>
<evidence type="ECO:0000256" key="1">
    <source>
        <dbReference type="ARBA" id="ARBA00022741"/>
    </source>
</evidence>
<dbReference type="InterPro" id="IPR027417">
    <property type="entry name" value="P-loop_NTPase"/>
</dbReference>
<dbReference type="Proteomes" id="UP000294813">
    <property type="component" value="Unassembled WGS sequence"/>
</dbReference>
<dbReference type="GO" id="GO:0051782">
    <property type="term" value="P:negative regulation of cell division"/>
    <property type="evidence" value="ECO:0007669"/>
    <property type="project" value="TreeGrafter"/>
</dbReference>
<evidence type="ECO:0000256" key="2">
    <source>
        <dbReference type="ARBA" id="ARBA00022840"/>
    </source>
</evidence>
<name>A0A4R2S8K6_9FIRM</name>
<reference evidence="3 4" key="1">
    <citation type="submission" date="2019-03" db="EMBL/GenBank/DDBJ databases">
        <title>Genomic Encyclopedia of Type Strains, Phase IV (KMG-IV): sequencing the most valuable type-strain genomes for metagenomic binning, comparative biology and taxonomic classification.</title>
        <authorList>
            <person name="Goeker M."/>
        </authorList>
    </citation>
    <scope>NUCLEOTIDE SEQUENCE [LARGE SCALE GENOMIC DNA]</scope>
    <source>
        <strain evidence="3 4">DSM 11170</strain>
    </source>
</reference>
<keyword evidence="2" id="KW-0067">ATP-binding</keyword>
<comment type="caution">
    <text evidence="3">The sequence shown here is derived from an EMBL/GenBank/DDBJ whole genome shotgun (WGS) entry which is preliminary data.</text>
</comment>
<evidence type="ECO:0000313" key="4">
    <source>
        <dbReference type="Proteomes" id="UP000294813"/>
    </source>
</evidence>
<evidence type="ECO:0000313" key="3">
    <source>
        <dbReference type="EMBL" id="TCP68751.1"/>
    </source>
</evidence>
<keyword evidence="1" id="KW-0547">Nucleotide-binding</keyword>
<proteinExistence type="predicted"/>
<dbReference type="EMBL" id="SLXT01000002">
    <property type="protein sequence ID" value="TCP68751.1"/>
    <property type="molecule type" value="Genomic_DNA"/>
</dbReference>
<dbReference type="PANTHER" id="PTHR43384">
    <property type="entry name" value="SEPTUM SITE-DETERMINING PROTEIN MIND HOMOLOG, CHLOROPLASTIC-RELATED"/>
    <property type="match status" value="1"/>
</dbReference>
<dbReference type="GO" id="GO:0005524">
    <property type="term" value="F:ATP binding"/>
    <property type="evidence" value="ECO:0007669"/>
    <property type="project" value="UniProtKB-KW"/>
</dbReference>
<dbReference type="RefSeq" id="WP_131917941.1">
    <property type="nucleotide sequence ID" value="NZ_JAOQNU010000002.1"/>
</dbReference>
<dbReference type="PANTHER" id="PTHR43384:SF6">
    <property type="entry name" value="SEPTUM SITE-DETERMINING PROTEIN MIND HOMOLOG, CHLOROPLASTIC"/>
    <property type="match status" value="1"/>
</dbReference>
<organism evidence="3 4">
    <name type="scientific">Heliophilum fasciatum</name>
    <dbReference type="NCBI Taxonomy" id="35700"/>
    <lineage>
        <taxon>Bacteria</taxon>
        <taxon>Bacillati</taxon>
        <taxon>Bacillota</taxon>
        <taxon>Clostridia</taxon>
        <taxon>Eubacteriales</taxon>
        <taxon>Heliobacteriaceae</taxon>
        <taxon>Heliophilum</taxon>
    </lineage>
</organism>
<dbReference type="GO" id="GO:0009898">
    <property type="term" value="C:cytoplasmic side of plasma membrane"/>
    <property type="evidence" value="ECO:0007669"/>
    <property type="project" value="TreeGrafter"/>
</dbReference>
<gene>
    <name evidence="3" type="ORF">EDD73_102147</name>
</gene>
<keyword evidence="3" id="KW-0282">Flagellum</keyword>
<dbReference type="InterPro" id="IPR050625">
    <property type="entry name" value="ParA/MinD_ATPase"/>
</dbReference>
<dbReference type="OrthoDB" id="580767at2"/>
<dbReference type="Gene3D" id="3.40.50.300">
    <property type="entry name" value="P-loop containing nucleotide triphosphate hydrolases"/>
    <property type="match status" value="1"/>
</dbReference>
<keyword evidence="4" id="KW-1185">Reference proteome</keyword>